<comment type="similarity">
    <text evidence="1">Belongs to the enoyl-CoA hydratase/isomerase family.</text>
</comment>
<evidence type="ECO:0000256" key="1">
    <source>
        <dbReference type="ARBA" id="ARBA00005254"/>
    </source>
</evidence>
<dbReference type="KEGG" id="nav:JQS30_11875"/>
<evidence type="ECO:0000313" key="2">
    <source>
        <dbReference type="EMBL" id="QSB04474.1"/>
    </source>
</evidence>
<organism evidence="2 3">
    <name type="scientific">Natronoglycomyces albus</name>
    <dbReference type="NCBI Taxonomy" id="2811108"/>
    <lineage>
        <taxon>Bacteria</taxon>
        <taxon>Bacillati</taxon>
        <taxon>Actinomycetota</taxon>
        <taxon>Actinomycetes</taxon>
        <taxon>Glycomycetales</taxon>
        <taxon>Glycomycetaceae</taxon>
        <taxon>Natronoglycomyces</taxon>
    </lineage>
</organism>
<gene>
    <name evidence="2" type="ORF">JQS30_11875</name>
</gene>
<dbReference type="CDD" id="cd06558">
    <property type="entry name" value="crotonase-like"/>
    <property type="match status" value="1"/>
</dbReference>
<protein>
    <submittedName>
        <fullName evidence="2">Enoyl-CoA hydratase/isomerase family protein</fullName>
    </submittedName>
</protein>
<dbReference type="GO" id="GO:0003824">
    <property type="term" value="F:catalytic activity"/>
    <property type="evidence" value="ECO:0007669"/>
    <property type="project" value="UniProtKB-ARBA"/>
</dbReference>
<dbReference type="InterPro" id="IPR001753">
    <property type="entry name" value="Enoyl-CoA_hydra/iso"/>
</dbReference>
<dbReference type="Proteomes" id="UP000662939">
    <property type="component" value="Chromosome"/>
</dbReference>
<dbReference type="InterPro" id="IPR029045">
    <property type="entry name" value="ClpP/crotonase-like_dom_sf"/>
</dbReference>
<keyword evidence="3" id="KW-1185">Reference proteome</keyword>
<proteinExistence type="inferred from homology"/>
<dbReference type="InterPro" id="IPR051683">
    <property type="entry name" value="Enoyl-CoA_Hydratase/Isomerase"/>
</dbReference>
<dbReference type="EMBL" id="CP070496">
    <property type="protein sequence ID" value="QSB04474.1"/>
    <property type="molecule type" value="Genomic_DNA"/>
</dbReference>
<dbReference type="AlphaFoldDB" id="A0A895XGK4"/>
<dbReference type="Pfam" id="PF00378">
    <property type="entry name" value="ECH_1"/>
    <property type="match status" value="1"/>
</dbReference>
<accession>A0A895XGK4</accession>
<dbReference type="SUPFAM" id="SSF52096">
    <property type="entry name" value="ClpP/crotonase"/>
    <property type="match status" value="1"/>
</dbReference>
<dbReference type="PANTHER" id="PTHR42964:SF1">
    <property type="entry name" value="POLYKETIDE BIOSYNTHESIS ENOYL-COA HYDRATASE PKSH-RELATED"/>
    <property type="match status" value="1"/>
</dbReference>
<evidence type="ECO:0000313" key="3">
    <source>
        <dbReference type="Proteomes" id="UP000662939"/>
    </source>
</evidence>
<name>A0A895XGK4_9ACTN</name>
<reference evidence="2" key="1">
    <citation type="submission" date="2021-02" db="EMBL/GenBank/DDBJ databases">
        <title>Natronoglycomyces albus gen. nov., sp. nov, a haloalkaliphilic actinobacterium from a soda solonchak soil.</title>
        <authorList>
            <person name="Sorokin D.Y."/>
            <person name="Khijniak T.V."/>
            <person name="Zakharycheva A.P."/>
            <person name="Boueva O.V."/>
            <person name="Ariskina E.V."/>
            <person name="Hahnke R.L."/>
            <person name="Bunk B."/>
            <person name="Sproer C."/>
            <person name="Schumann P."/>
            <person name="Evtushenko L.I."/>
            <person name="Kublanov I.V."/>
        </authorList>
    </citation>
    <scope>NUCLEOTIDE SEQUENCE</scope>
    <source>
        <strain evidence="2">DSM 106290</strain>
    </source>
</reference>
<dbReference type="PANTHER" id="PTHR42964">
    <property type="entry name" value="ENOYL-COA HYDRATASE"/>
    <property type="match status" value="1"/>
</dbReference>
<dbReference type="Gene3D" id="3.90.226.10">
    <property type="entry name" value="2-enoyl-CoA Hydratase, Chain A, domain 1"/>
    <property type="match status" value="1"/>
</dbReference>
<sequence>MAGATSETFVKYEAADGVATITLDSPTHRNALSNELLAQLEAALHRASGDEEVRVVVLTHTGRVFCAGVDLAATAQCQAAGELPAAALPQVLAAIWECPKTVIASISGPVRGGGLGLVAAADISVCAAEATLAFTEVRLGVVPAVIAPVVLRKIRATDARELFLTGSTFDGRRAEATGLVTRSVPAADVEATVNGFVTDLLQGAPGAQAGVKRLLSAHEDVRGELEAAAKTSTEFFLGEEGRHGVQSFLAKKSPDWVVPE</sequence>
<dbReference type="RefSeq" id="WP_213170473.1">
    <property type="nucleotide sequence ID" value="NZ_CP070496.1"/>
</dbReference>